<dbReference type="InterPro" id="IPR056747">
    <property type="entry name" value="VPS13-like_M"/>
</dbReference>
<dbReference type="AlphaFoldDB" id="A0A8S4G961"/>
<proteinExistence type="inferred from homology"/>
<evidence type="ECO:0000313" key="5">
    <source>
        <dbReference type="EMBL" id="CAG9136689.1"/>
    </source>
</evidence>
<dbReference type="Pfam" id="PF12624">
    <property type="entry name" value="VPS13_N"/>
    <property type="match status" value="1"/>
</dbReference>
<dbReference type="PANTHER" id="PTHR16166:SF93">
    <property type="entry name" value="INTERMEMBRANE LIPID TRANSFER PROTEIN VPS13"/>
    <property type="match status" value="1"/>
</dbReference>
<dbReference type="GO" id="GO:0006623">
    <property type="term" value="P:protein targeting to vacuole"/>
    <property type="evidence" value="ECO:0007669"/>
    <property type="project" value="TreeGrafter"/>
</dbReference>
<evidence type="ECO:0000259" key="3">
    <source>
        <dbReference type="Pfam" id="PF12624"/>
    </source>
</evidence>
<keyword evidence="6" id="KW-1185">Reference proteome</keyword>
<dbReference type="Proteomes" id="UP000653454">
    <property type="component" value="Unassembled WGS sequence"/>
</dbReference>
<feature type="domain" description="Chorein N-terminal" evidence="3">
    <location>
        <begin position="2"/>
        <end position="290"/>
    </location>
</feature>
<evidence type="ECO:0000256" key="1">
    <source>
        <dbReference type="ARBA" id="ARBA00006545"/>
    </source>
</evidence>
<organism evidence="5 6">
    <name type="scientific">Plutella xylostella</name>
    <name type="common">Diamondback moth</name>
    <name type="synonym">Plutella maculipennis</name>
    <dbReference type="NCBI Taxonomy" id="51655"/>
    <lineage>
        <taxon>Eukaryota</taxon>
        <taxon>Metazoa</taxon>
        <taxon>Ecdysozoa</taxon>
        <taxon>Arthropoda</taxon>
        <taxon>Hexapoda</taxon>
        <taxon>Insecta</taxon>
        <taxon>Pterygota</taxon>
        <taxon>Neoptera</taxon>
        <taxon>Endopterygota</taxon>
        <taxon>Lepidoptera</taxon>
        <taxon>Glossata</taxon>
        <taxon>Ditrysia</taxon>
        <taxon>Yponomeutoidea</taxon>
        <taxon>Plutellidae</taxon>
        <taxon>Plutella</taxon>
    </lineage>
</organism>
<gene>
    <name evidence="5" type="ORF">PLXY2_LOCUS14947</name>
</gene>
<dbReference type="InterPro" id="IPR026847">
    <property type="entry name" value="VPS13"/>
</dbReference>
<reference evidence="5" key="1">
    <citation type="submission" date="2020-11" db="EMBL/GenBank/DDBJ databases">
        <authorList>
            <person name="Whiteford S."/>
        </authorList>
    </citation>
    <scope>NUCLEOTIDE SEQUENCE</scope>
</reference>
<comment type="caution">
    <text evidence="5">The sequence shown here is derived from an EMBL/GenBank/DDBJ whole genome shotgun (WGS) entry which is preliminary data.</text>
</comment>
<keyword evidence="2" id="KW-0813">Transport</keyword>
<sequence length="996" mass="110190">MVTFKSNSLDAKCDQRVRVVALPLQITYDAQTVIEIVNVFKPAEESNALTTLQAAAENKLSDLKEKSTLGMQYAVHKHTFIDIDINIAASYIVVPQTGVYTGSEPCIVVKLGAVDVRSAPRSQQVLSVRQLVAEGLADADILDQITEHIYDKLALTLTEMQIVVAMRGEDWLNAITSVEASPLHLLQPTNLMIQVHKCLITDDPRLPKVKVTGELEKIAIGVSEDRLLTLCEIVVSMPLPQAEESTQLKPSESKGSSLSLLRLLDPAEKQKRESARVKKRRDEHLQQLTELEAFFVMKELKIIVHKKTAAAAAQEKLLVFSLNLLELQATQKTFNLETVLRLGSVALELFTKDQVVHMIQTPALDSQTNQPCLFTVTYVNVDKKCPEFHSRYKSVEQLIVLQFKTLVVLLHLECLQQILVIVNEYQTRLQDIQKSHDRIATAGPLETIMEDEEMSATKSKASVTKISSRTKVESIQLKVKINISSIKLGFATERRPLSDVELKGMSAKMIVKSSYTQVDCSLASIRVEDLNPLSLHKEILKVLGGDIINVQVVLYNAEQCADYNDVNMSIDAQINCMRIIFLNWVIAHSLRYIDIINVQVVLYNAEQCADYNDVNMSIDAQINCMRIIFLNWFVSSMLEFLNNFQTAQQAIIDASSQAADAARANVQTAYENSTKVALKVRFAAPIIIIPENSTSHNAIMVDFGRLTLQNKFVNVTVPELSKQVTLDDLTLSLDDMKLSCVTLSVDDQHVTGERKLLQPTSVKLFVKRNLSTWYEGLPAADVSGRLNTVSIVIGQSDYKSIMKILNQNLQEGLKAEEAKAQQTVSKAQSKATVKSQPSKQTLQTKAVVNAATSAESKKPTTTVKFSFTMESFVIDLVNTVTNDEGQVVSDAGLARLCLLLLSVKGRAMSDGCMHTALLLLDCTLDDMRPGRGGKITRCTCSVGVCLLLLSVKGRAMSDGCMHTALLLLDCTLDDMRPGRGGKITRCSTPGRVQHVV</sequence>
<feature type="domain" description="VPS13-like middle region" evidence="4">
    <location>
        <begin position="497"/>
        <end position="931"/>
    </location>
</feature>
<comment type="similarity">
    <text evidence="1">Belongs to the VPS13 family.</text>
</comment>
<dbReference type="Pfam" id="PF25033">
    <property type="entry name" value="VPS13_M"/>
    <property type="match status" value="1"/>
</dbReference>
<dbReference type="InterPro" id="IPR026854">
    <property type="entry name" value="VPS13_N"/>
</dbReference>
<name>A0A8S4G961_PLUXY</name>
<protein>
    <submittedName>
        <fullName evidence="5">(diamondback moth) hypothetical protein</fullName>
    </submittedName>
</protein>
<dbReference type="EMBL" id="CAJHNJ030000154">
    <property type="protein sequence ID" value="CAG9136689.1"/>
    <property type="molecule type" value="Genomic_DNA"/>
</dbReference>
<accession>A0A8S4G961</accession>
<dbReference type="GO" id="GO:0045053">
    <property type="term" value="P:protein retention in Golgi apparatus"/>
    <property type="evidence" value="ECO:0007669"/>
    <property type="project" value="TreeGrafter"/>
</dbReference>
<evidence type="ECO:0000259" key="4">
    <source>
        <dbReference type="Pfam" id="PF25033"/>
    </source>
</evidence>
<evidence type="ECO:0000256" key="2">
    <source>
        <dbReference type="ARBA" id="ARBA00022448"/>
    </source>
</evidence>
<dbReference type="PANTHER" id="PTHR16166">
    <property type="entry name" value="VACUOLAR PROTEIN SORTING-ASSOCIATED PROTEIN VPS13"/>
    <property type="match status" value="1"/>
</dbReference>
<evidence type="ECO:0000313" key="6">
    <source>
        <dbReference type="Proteomes" id="UP000653454"/>
    </source>
</evidence>